<evidence type="ECO:0000256" key="1">
    <source>
        <dbReference type="SAM" id="MobiDB-lite"/>
    </source>
</evidence>
<name>A0A9D3YRG0_DREPO</name>
<comment type="caution">
    <text evidence="2">The sequence shown here is derived from an EMBL/GenBank/DDBJ whole genome shotgun (WGS) entry which is preliminary data.</text>
</comment>
<evidence type="ECO:0000313" key="2">
    <source>
        <dbReference type="EMBL" id="KAH3703565.1"/>
    </source>
</evidence>
<dbReference type="Proteomes" id="UP000828390">
    <property type="component" value="Unassembled WGS sequence"/>
</dbReference>
<gene>
    <name evidence="2" type="ORF">DPMN_078603</name>
</gene>
<reference evidence="2" key="2">
    <citation type="submission" date="2020-11" db="EMBL/GenBank/DDBJ databases">
        <authorList>
            <person name="McCartney M.A."/>
            <person name="Auch B."/>
            <person name="Kono T."/>
            <person name="Mallez S."/>
            <person name="Becker A."/>
            <person name="Gohl D.M."/>
            <person name="Silverstein K.A.T."/>
            <person name="Koren S."/>
            <person name="Bechman K.B."/>
            <person name="Herman A."/>
            <person name="Abrahante J.E."/>
            <person name="Garbe J."/>
        </authorList>
    </citation>
    <scope>NUCLEOTIDE SEQUENCE</scope>
    <source>
        <strain evidence="2">Duluth1</strain>
        <tissue evidence="2">Whole animal</tissue>
    </source>
</reference>
<proteinExistence type="predicted"/>
<dbReference type="EMBL" id="JAIWYP010000015">
    <property type="protein sequence ID" value="KAH3703565.1"/>
    <property type="molecule type" value="Genomic_DNA"/>
</dbReference>
<reference evidence="2" key="1">
    <citation type="journal article" date="2019" name="bioRxiv">
        <title>The Genome of the Zebra Mussel, Dreissena polymorpha: A Resource for Invasive Species Research.</title>
        <authorList>
            <person name="McCartney M.A."/>
            <person name="Auch B."/>
            <person name="Kono T."/>
            <person name="Mallez S."/>
            <person name="Zhang Y."/>
            <person name="Obille A."/>
            <person name="Becker A."/>
            <person name="Abrahante J.E."/>
            <person name="Garbe J."/>
            <person name="Badalamenti J.P."/>
            <person name="Herman A."/>
            <person name="Mangelson H."/>
            <person name="Liachko I."/>
            <person name="Sullivan S."/>
            <person name="Sone E.D."/>
            <person name="Koren S."/>
            <person name="Silverstein K.A.T."/>
            <person name="Beckman K.B."/>
            <person name="Gohl D.M."/>
        </authorList>
    </citation>
    <scope>NUCLEOTIDE SEQUENCE</scope>
    <source>
        <strain evidence="2">Duluth1</strain>
        <tissue evidence="2">Whole animal</tissue>
    </source>
</reference>
<evidence type="ECO:0000313" key="3">
    <source>
        <dbReference type="Proteomes" id="UP000828390"/>
    </source>
</evidence>
<accession>A0A9D3YRG0</accession>
<organism evidence="2 3">
    <name type="scientific">Dreissena polymorpha</name>
    <name type="common">Zebra mussel</name>
    <name type="synonym">Mytilus polymorpha</name>
    <dbReference type="NCBI Taxonomy" id="45954"/>
    <lineage>
        <taxon>Eukaryota</taxon>
        <taxon>Metazoa</taxon>
        <taxon>Spiralia</taxon>
        <taxon>Lophotrochozoa</taxon>
        <taxon>Mollusca</taxon>
        <taxon>Bivalvia</taxon>
        <taxon>Autobranchia</taxon>
        <taxon>Heteroconchia</taxon>
        <taxon>Euheterodonta</taxon>
        <taxon>Imparidentia</taxon>
        <taxon>Neoheterodontei</taxon>
        <taxon>Myida</taxon>
        <taxon>Dreissenoidea</taxon>
        <taxon>Dreissenidae</taxon>
        <taxon>Dreissena</taxon>
    </lineage>
</organism>
<keyword evidence="3" id="KW-1185">Reference proteome</keyword>
<protein>
    <submittedName>
        <fullName evidence="2">Uncharacterized protein</fullName>
    </submittedName>
</protein>
<dbReference type="AlphaFoldDB" id="A0A9D3YRG0"/>
<feature type="region of interest" description="Disordered" evidence="1">
    <location>
        <begin position="1"/>
        <end position="48"/>
    </location>
</feature>
<sequence>MEAERPGGVDTTSDTVPARPASLVSEASTVSDSEEIKTDSEQNDDQETGVFSNAFFVHLFFTVSQ</sequence>